<dbReference type="PANTHER" id="PTHR11560">
    <property type="entry name" value="39S RIBOSOMAL PROTEIN L10, MITOCHONDRIAL"/>
    <property type="match status" value="1"/>
</dbReference>
<sequence length="178" mass="19451">MPINKQEKEQMLQMLKEKMGSSQITIMTDYKGINVDAMTKLRRKMRESGSELKVAKNTIIKIAARELNMEGADPYLEGPTALAFGMSDPVAPAKVLNEFIKEHKKLEIKAAILEGQVIDAAQVKALAGLPSREMLLAQVLSGMQAPMYGFAGALQGLLRNLVYVFDAVREKKAGEAAG</sequence>
<comment type="function">
    <text evidence="5">Forms part of the ribosomal stalk, playing a central role in the interaction of the ribosome with GTP-bound translation factors.</text>
</comment>
<dbReference type="SUPFAM" id="SSF160369">
    <property type="entry name" value="Ribosomal protein L10-like"/>
    <property type="match status" value="1"/>
</dbReference>
<dbReference type="GO" id="GO:0015934">
    <property type="term" value="C:large ribosomal subunit"/>
    <property type="evidence" value="ECO:0007669"/>
    <property type="project" value="InterPro"/>
</dbReference>
<evidence type="ECO:0000256" key="3">
    <source>
        <dbReference type="ARBA" id="ARBA00023274"/>
    </source>
</evidence>
<comment type="subunit">
    <text evidence="5">Part of the ribosomal stalk of the 50S ribosomal subunit. The N-terminus interacts with L11 and the large rRNA to form the base of the stalk. The C-terminus forms an elongated spine to which L12 dimers bind in a sequential fashion forming a multimeric L10(L12)X complex.</text>
</comment>
<dbReference type="KEGG" id="dgi:Desgi_0355"/>
<dbReference type="eggNOG" id="COG0244">
    <property type="taxonomic scope" value="Bacteria"/>
</dbReference>
<proteinExistence type="inferred from homology"/>
<dbReference type="HOGENOM" id="CLU_092227_2_0_9"/>
<keyword evidence="2 5" id="KW-0689">Ribosomal protein</keyword>
<accession>R4K9U2</accession>
<dbReference type="InterPro" id="IPR047865">
    <property type="entry name" value="Ribosomal_uL10_bac_type"/>
</dbReference>
<dbReference type="GO" id="GO:0006412">
    <property type="term" value="P:translation"/>
    <property type="evidence" value="ECO:0007669"/>
    <property type="project" value="UniProtKB-UniRule"/>
</dbReference>
<keyword evidence="5" id="KW-0699">rRNA-binding</keyword>
<keyword evidence="3 5" id="KW-0687">Ribonucleoprotein</keyword>
<protein>
    <recommendedName>
        <fullName evidence="4 5">Large ribosomal subunit protein uL10</fullName>
    </recommendedName>
</protein>
<dbReference type="RefSeq" id="WP_006522882.1">
    <property type="nucleotide sequence ID" value="NC_021184.1"/>
</dbReference>
<dbReference type="Proteomes" id="UP000013520">
    <property type="component" value="Chromosome"/>
</dbReference>
<dbReference type="Gene3D" id="3.30.70.1730">
    <property type="match status" value="1"/>
</dbReference>
<dbReference type="PROSITE" id="PS01109">
    <property type="entry name" value="RIBOSOMAL_L10"/>
    <property type="match status" value="1"/>
</dbReference>
<dbReference type="Pfam" id="PF00466">
    <property type="entry name" value="Ribosomal_L10"/>
    <property type="match status" value="1"/>
</dbReference>
<evidence type="ECO:0000313" key="6">
    <source>
        <dbReference type="EMBL" id="AGK99932.1"/>
    </source>
</evidence>
<dbReference type="CDD" id="cd05797">
    <property type="entry name" value="Ribosomal_L10"/>
    <property type="match status" value="1"/>
</dbReference>
<dbReference type="AlphaFoldDB" id="R4K9U2"/>
<dbReference type="InterPro" id="IPR001790">
    <property type="entry name" value="Ribosomal_uL10"/>
</dbReference>
<organism evidence="6 7">
    <name type="scientific">Desulfoscipio gibsoniae DSM 7213</name>
    <dbReference type="NCBI Taxonomy" id="767817"/>
    <lineage>
        <taxon>Bacteria</taxon>
        <taxon>Bacillati</taxon>
        <taxon>Bacillota</taxon>
        <taxon>Clostridia</taxon>
        <taxon>Eubacteriales</taxon>
        <taxon>Desulfallaceae</taxon>
        <taxon>Desulfoscipio</taxon>
    </lineage>
</organism>
<keyword evidence="5" id="KW-0694">RNA-binding</keyword>
<evidence type="ECO:0000256" key="1">
    <source>
        <dbReference type="ARBA" id="ARBA00008889"/>
    </source>
</evidence>
<dbReference type="InterPro" id="IPR043141">
    <property type="entry name" value="Ribosomal_uL10-like_sf"/>
</dbReference>
<evidence type="ECO:0000313" key="7">
    <source>
        <dbReference type="Proteomes" id="UP000013520"/>
    </source>
</evidence>
<dbReference type="EMBL" id="CP003273">
    <property type="protein sequence ID" value="AGK99932.1"/>
    <property type="molecule type" value="Genomic_DNA"/>
</dbReference>
<dbReference type="Gene3D" id="6.10.250.290">
    <property type="match status" value="1"/>
</dbReference>
<dbReference type="OrthoDB" id="9808307at2"/>
<comment type="similarity">
    <text evidence="1 5">Belongs to the universal ribosomal protein uL10 family.</text>
</comment>
<evidence type="ECO:0000256" key="2">
    <source>
        <dbReference type="ARBA" id="ARBA00022980"/>
    </source>
</evidence>
<dbReference type="InterPro" id="IPR022973">
    <property type="entry name" value="Ribosomal_uL10_bac"/>
</dbReference>
<dbReference type="NCBIfam" id="NF000955">
    <property type="entry name" value="PRK00099.1-1"/>
    <property type="match status" value="1"/>
</dbReference>
<dbReference type="GO" id="GO:0070180">
    <property type="term" value="F:large ribosomal subunit rRNA binding"/>
    <property type="evidence" value="ECO:0007669"/>
    <property type="project" value="UniProtKB-UniRule"/>
</dbReference>
<evidence type="ECO:0000256" key="5">
    <source>
        <dbReference type="HAMAP-Rule" id="MF_00362"/>
    </source>
</evidence>
<dbReference type="InterPro" id="IPR002363">
    <property type="entry name" value="Ribosomal_uL10_CS_bac"/>
</dbReference>
<dbReference type="STRING" id="767817.Desgi_0355"/>
<gene>
    <name evidence="5" type="primary">rplJ</name>
    <name evidence="6" type="ORF">Desgi_0355</name>
</gene>
<name>R4K9U2_9FIRM</name>
<keyword evidence="7" id="KW-1185">Reference proteome</keyword>
<dbReference type="HAMAP" id="MF_00362">
    <property type="entry name" value="Ribosomal_uL10"/>
    <property type="match status" value="1"/>
</dbReference>
<evidence type="ECO:0000256" key="4">
    <source>
        <dbReference type="ARBA" id="ARBA00035202"/>
    </source>
</evidence>
<reference evidence="6 7" key="1">
    <citation type="submission" date="2012-01" db="EMBL/GenBank/DDBJ databases">
        <title>Complete sequence of Desulfotomaculum gibsoniae DSM 7213.</title>
        <authorList>
            <consortium name="US DOE Joint Genome Institute"/>
            <person name="Lucas S."/>
            <person name="Han J."/>
            <person name="Lapidus A."/>
            <person name="Cheng J.-F."/>
            <person name="Goodwin L."/>
            <person name="Pitluck S."/>
            <person name="Peters L."/>
            <person name="Ovchinnikova G."/>
            <person name="Teshima H."/>
            <person name="Detter J.C."/>
            <person name="Han C."/>
            <person name="Tapia R."/>
            <person name="Land M."/>
            <person name="Hauser L."/>
            <person name="Kyrpides N."/>
            <person name="Ivanova N."/>
            <person name="Pagani I."/>
            <person name="Parshina S."/>
            <person name="Plugge C."/>
            <person name="Muyzer G."/>
            <person name="Kuever J."/>
            <person name="Ivanova A."/>
            <person name="Nazina T."/>
            <person name="Klenk H.-P."/>
            <person name="Brambilla E."/>
            <person name="Spring S."/>
            <person name="Stams A.F."/>
            <person name="Woyke T."/>
        </authorList>
    </citation>
    <scope>NUCLEOTIDE SEQUENCE [LARGE SCALE GENOMIC DNA]</scope>
    <source>
        <strain evidence="6 7">DSM 7213</strain>
    </source>
</reference>
<dbReference type="GO" id="GO:0003735">
    <property type="term" value="F:structural constituent of ribosome"/>
    <property type="evidence" value="ECO:0007669"/>
    <property type="project" value="InterPro"/>
</dbReference>